<name>A0ABR9T5A4_9SPHI</name>
<sequence length="124" mass="14319">MNENIQIDMAIVVSDLDILDCNFDPQSLLVRLSQLQLTALKESLLEVVADKDGGPQIGDLHINHWHYDISKNTGRFRMHFAIERQFCCSDIESCVVDYVDFTFVKRPDDYLIATAMYFNWSVNN</sequence>
<dbReference type="RefSeq" id="WP_196938197.1">
    <property type="nucleotide sequence ID" value="NZ_MU158689.1"/>
</dbReference>
<dbReference type="Proteomes" id="UP000618319">
    <property type="component" value="Unassembled WGS sequence"/>
</dbReference>
<organism evidence="1 2">
    <name type="scientific">Sphingobacterium pedocola</name>
    <dbReference type="NCBI Taxonomy" id="2082722"/>
    <lineage>
        <taxon>Bacteria</taxon>
        <taxon>Pseudomonadati</taxon>
        <taxon>Bacteroidota</taxon>
        <taxon>Sphingobacteriia</taxon>
        <taxon>Sphingobacteriales</taxon>
        <taxon>Sphingobacteriaceae</taxon>
        <taxon>Sphingobacterium</taxon>
    </lineage>
</organism>
<dbReference type="EMBL" id="PSKQ01000017">
    <property type="protein sequence ID" value="MBE8720518.1"/>
    <property type="molecule type" value="Genomic_DNA"/>
</dbReference>
<gene>
    <name evidence="1" type="ORF">C4F40_07260</name>
</gene>
<reference evidence="1 2" key="1">
    <citation type="submission" date="2018-02" db="EMBL/GenBank/DDBJ databases">
        <title>Sphingobacterium KA21.</title>
        <authorList>
            <person name="Vasarhelyi B.M."/>
            <person name="Deshmukh S."/>
            <person name="Balint B."/>
            <person name="Kukolya J."/>
        </authorList>
    </citation>
    <scope>NUCLEOTIDE SEQUENCE [LARGE SCALE GENOMIC DNA]</scope>
    <source>
        <strain evidence="1 2">Ka21</strain>
    </source>
</reference>
<evidence type="ECO:0000313" key="1">
    <source>
        <dbReference type="EMBL" id="MBE8720518.1"/>
    </source>
</evidence>
<evidence type="ECO:0000313" key="2">
    <source>
        <dbReference type="Proteomes" id="UP000618319"/>
    </source>
</evidence>
<keyword evidence="2" id="KW-1185">Reference proteome</keyword>
<protein>
    <submittedName>
        <fullName evidence="1">Uncharacterized protein</fullName>
    </submittedName>
</protein>
<comment type="caution">
    <text evidence="1">The sequence shown here is derived from an EMBL/GenBank/DDBJ whole genome shotgun (WGS) entry which is preliminary data.</text>
</comment>
<accession>A0ABR9T5A4</accession>
<proteinExistence type="predicted"/>